<keyword evidence="5" id="KW-1185">Reference proteome</keyword>
<accession>A0A2S6I7U3</accession>
<reference evidence="4 5" key="1">
    <citation type="submission" date="2018-02" db="EMBL/GenBank/DDBJ databases">
        <title>Genomic Encyclopedia of Archaeal and Bacterial Type Strains, Phase II (KMG-II): from individual species to whole genera.</title>
        <authorList>
            <person name="Goeker M."/>
        </authorList>
    </citation>
    <scope>NUCLEOTIDE SEQUENCE [LARGE SCALE GENOMIC DNA]</scope>
    <source>
        <strain evidence="4 5">DSM 29526</strain>
    </source>
</reference>
<dbReference type="InterPro" id="IPR036388">
    <property type="entry name" value="WH-like_DNA-bd_sf"/>
</dbReference>
<dbReference type="InterPro" id="IPR003488">
    <property type="entry name" value="DprA"/>
</dbReference>
<dbReference type="OrthoDB" id="9785707at2"/>
<dbReference type="GO" id="GO:0009294">
    <property type="term" value="P:DNA-mediated transformation"/>
    <property type="evidence" value="ECO:0007669"/>
    <property type="project" value="InterPro"/>
</dbReference>
<evidence type="ECO:0000259" key="2">
    <source>
        <dbReference type="Pfam" id="PF02481"/>
    </source>
</evidence>
<comment type="caution">
    <text evidence="4">The sequence shown here is derived from an EMBL/GenBank/DDBJ whole genome shotgun (WGS) entry which is preliminary data.</text>
</comment>
<name>A0A2S6I7U3_9BACT</name>
<dbReference type="InterPro" id="IPR057666">
    <property type="entry name" value="DrpA_SLOG"/>
</dbReference>
<protein>
    <submittedName>
        <fullName evidence="4">DNA processing protein</fullName>
    </submittedName>
</protein>
<dbReference type="Gene3D" id="3.40.50.450">
    <property type="match status" value="1"/>
</dbReference>
<dbReference type="NCBIfam" id="TIGR00732">
    <property type="entry name" value="dprA"/>
    <property type="match status" value="1"/>
</dbReference>
<dbReference type="AlphaFoldDB" id="A0A2S6I7U3"/>
<evidence type="ECO:0000259" key="3">
    <source>
        <dbReference type="Pfam" id="PF17782"/>
    </source>
</evidence>
<feature type="domain" description="Smf/DprA SLOG" evidence="2">
    <location>
        <begin position="81"/>
        <end position="289"/>
    </location>
</feature>
<organism evidence="4 5">
    <name type="scientific">Neolewinella xylanilytica</name>
    <dbReference type="NCBI Taxonomy" id="1514080"/>
    <lineage>
        <taxon>Bacteria</taxon>
        <taxon>Pseudomonadati</taxon>
        <taxon>Bacteroidota</taxon>
        <taxon>Saprospiria</taxon>
        <taxon>Saprospirales</taxon>
        <taxon>Lewinellaceae</taxon>
        <taxon>Neolewinella</taxon>
    </lineage>
</organism>
<dbReference type="EMBL" id="PTJC01000005">
    <property type="protein sequence ID" value="PPK87573.1"/>
    <property type="molecule type" value="Genomic_DNA"/>
</dbReference>
<dbReference type="SUPFAM" id="SSF47781">
    <property type="entry name" value="RuvA domain 2-like"/>
    <property type="match status" value="1"/>
</dbReference>
<proteinExistence type="inferred from homology"/>
<dbReference type="InterPro" id="IPR041614">
    <property type="entry name" value="DprA_WH"/>
</dbReference>
<dbReference type="Pfam" id="PF21102">
    <property type="entry name" value="DprA_N"/>
    <property type="match status" value="1"/>
</dbReference>
<feature type="domain" description="DprA winged helix" evidence="3">
    <location>
        <begin position="310"/>
        <end position="361"/>
    </location>
</feature>
<sequence length="375" mass="40742">MYTEEFAAVALSRVSGIGPVVYRQLLRHFGSAEGALTAVARELSVVPGVSRELASRIGAAAPKREAEAILEFSVRHGVHILRAGSERYPATLRNFERAPAILYHRGNTDLSRRRTLAVVGTRRVSRTAGQQIERLLDPLAEYDPLIVSGLAYGIDTAAHRRALARGLPTLAVLGSGLQYVYPYANRKLAEDICRQGGGVLTEYPPWVKPEREHFPARNRIVAMMGEMTLVVESDVSGGSIITANMAHELGRKVGACPGRGGDRSTAGCNALIKQGKAFLIDGPEDIVRLLAWKPAAEGRKQLQLFLSLLPEERQVVDLLQEEASGSRIDELSTKLQWPPAKLASRLLSLEMQGIISALPGQRYRLSASGSFPGLP</sequence>
<dbReference type="PANTHER" id="PTHR43022:SF1">
    <property type="entry name" value="PROTEIN SMF"/>
    <property type="match status" value="1"/>
</dbReference>
<dbReference type="PANTHER" id="PTHR43022">
    <property type="entry name" value="PROTEIN SMF"/>
    <property type="match status" value="1"/>
</dbReference>
<dbReference type="SUPFAM" id="SSF102405">
    <property type="entry name" value="MCP/YpsA-like"/>
    <property type="match status" value="1"/>
</dbReference>
<dbReference type="RefSeq" id="WP_104418170.1">
    <property type="nucleotide sequence ID" value="NZ_PTJC01000005.1"/>
</dbReference>
<dbReference type="Pfam" id="PF17782">
    <property type="entry name" value="WHD_DprA"/>
    <property type="match status" value="1"/>
</dbReference>
<evidence type="ECO:0000313" key="5">
    <source>
        <dbReference type="Proteomes" id="UP000237662"/>
    </source>
</evidence>
<dbReference type="Pfam" id="PF02481">
    <property type="entry name" value="DNA_processg_A"/>
    <property type="match status" value="1"/>
</dbReference>
<dbReference type="Gene3D" id="1.10.10.10">
    <property type="entry name" value="Winged helix-like DNA-binding domain superfamily/Winged helix DNA-binding domain"/>
    <property type="match status" value="1"/>
</dbReference>
<dbReference type="InterPro" id="IPR010994">
    <property type="entry name" value="RuvA_2-like"/>
</dbReference>
<dbReference type="Proteomes" id="UP000237662">
    <property type="component" value="Unassembled WGS sequence"/>
</dbReference>
<comment type="similarity">
    <text evidence="1">Belongs to the DprA/Smf family.</text>
</comment>
<gene>
    <name evidence="4" type="ORF">CLV84_0517</name>
</gene>
<evidence type="ECO:0000256" key="1">
    <source>
        <dbReference type="ARBA" id="ARBA00006525"/>
    </source>
</evidence>
<evidence type="ECO:0000313" key="4">
    <source>
        <dbReference type="EMBL" id="PPK87573.1"/>
    </source>
</evidence>